<comment type="subunit">
    <text evidence="9">Component of the RZZ complex.</text>
</comment>
<evidence type="ECO:0000313" key="10">
    <source>
        <dbReference type="EMBL" id="CAH0558982.1"/>
    </source>
</evidence>
<dbReference type="GO" id="GO:1990423">
    <property type="term" value="C:RZZ complex"/>
    <property type="evidence" value="ECO:0007669"/>
    <property type="project" value="UniProtKB-UniRule"/>
</dbReference>
<proteinExistence type="inferred from homology"/>
<dbReference type="InterPro" id="IPR018630">
    <property type="entry name" value="Zwilch"/>
</dbReference>
<comment type="function">
    <text evidence="9">Essential component of the mitotic checkpoint, which prevents cells from prematurely exiting mitosis. Required for the assembly of the dynein-dynactin and MAD1-MAD2 complexes onto kinetochores. Its function related to the spindle assembly machinery is proposed to depend on its association in the mitotic RZZ complex.</text>
</comment>
<dbReference type="PANTHER" id="PTHR15995:SF1">
    <property type="entry name" value="PROTEIN ZWILCH HOMOLOG"/>
    <property type="match status" value="1"/>
</dbReference>
<evidence type="ECO:0000256" key="9">
    <source>
        <dbReference type="RuleBase" id="RU369076"/>
    </source>
</evidence>
<evidence type="ECO:0000256" key="2">
    <source>
        <dbReference type="ARBA" id="ARBA00009062"/>
    </source>
</evidence>
<dbReference type="PANTHER" id="PTHR15995">
    <property type="entry name" value="PROTEIN ZWILCH HOMOLOG"/>
    <property type="match status" value="1"/>
</dbReference>
<protein>
    <recommendedName>
        <fullName evidence="9">Protein zwilch</fullName>
    </recommendedName>
</protein>
<evidence type="ECO:0000256" key="8">
    <source>
        <dbReference type="ARBA" id="ARBA00023328"/>
    </source>
</evidence>
<evidence type="ECO:0000256" key="5">
    <source>
        <dbReference type="ARBA" id="ARBA00022776"/>
    </source>
</evidence>
<keyword evidence="6 9" id="KW-0995">Kinetochore</keyword>
<evidence type="ECO:0000256" key="4">
    <source>
        <dbReference type="ARBA" id="ARBA00022618"/>
    </source>
</evidence>
<evidence type="ECO:0000256" key="6">
    <source>
        <dbReference type="ARBA" id="ARBA00022838"/>
    </source>
</evidence>
<dbReference type="AlphaFoldDB" id="A0A9P0B6Z3"/>
<keyword evidence="4 9" id="KW-0132">Cell division</keyword>
<dbReference type="OrthoDB" id="5556307at2759"/>
<evidence type="ECO:0000256" key="7">
    <source>
        <dbReference type="ARBA" id="ARBA00023306"/>
    </source>
</evidence>
<evidence type="ECO:0000256" key="3">
    <source>
        <dbReference type="ARBA" id="ARBA00022454"/>
    </source>
</evidence>
<keyword evidence="11" id="KW-1185">Reference proteome</keyword>
<keyword evidence="3 9" id="KW-0158">Chromosome</keyword>
<evidence type="ECO:0000313" key="11">
    <source>
        <dbReference type="Proteomes" id="UP001154078"/>
    </source>
</evidence>
<sequence>MLFEENVHQSIFKPPTFLKQFFIDNERINLVYKRIGSVSVEEEEVIPVREKLETSNDGLDITGNPLKVDLNGDDSLGHIVKIQQRNNWTAQEAKLYPLSSNEARNVINKLIAKREHSIPIYCICNESDSRKIVILGAQHTNSDKMSCFIEILSGLSKNKMHLNFDFMKKEHFKSTKIQTKIDYLIKRKYYIYGYNLQSIELDNTFYTGCMAVEVIGKNLKEKLNGTQNMNMMLQVIVGHVTSPVHFLWQKLGHLQYYYDILNLPKSSINESTIINKESKMEEDIYKGISNLINSLEFMQKEQDTDFDLDNLRYTDFLDKIWDLLKNCEDLSTLRDCFYYFFGELAESENKFEISPSDKSNIARIVKDTLNIKITVPTLTFLQCLELLFELGLENLKNDYLAIFRHFCFASQDNILKNWNKFCNENLSDRELGRKTRTTIMQKDAMTNNEANQFKLGYLAQMHTAVELLFLVKNRIYLPEECNEVFIEKVYNEYVNTNNVKIDSNSLTNCRLEEFTFGLRSIPNLVDENSLDSCTVQMKSVINKTEITTAFNLSVLPIFPTSVFNGYDDNHKIKENFYVSKFVKVTRTN</sequence>
<dbReference type="Gene3D" id="1.10.287.1880">
    <property type="match status" value="1"/>
</dbReference>
<dbReference type="EMBL" id="OV121137">
    <property type="protein sequence ID" value="CAH0558982.1"/>
    <property type="molecule type" value="Genomic_DNA"/>
</dbReference>
<dbReference type="GO" id="GO:0007094">
    <property type="term" value="P:mitotic spindle assembly checkpoint signaling"/>
    <property type="evidence" value="ECO:0007669"/>
    <property type="project" value="UniProtKB-UniRule"/>
</dbReference>
<evidence type="ECO:0000256" key="1">
    <source>
        <dbReference type="ARBA" id="ARBA00004629"/>
    </source>
</evidence>
<keyword evidence="8 9" id="KW-0137">Centromere</keyword>
<reference evidence="10" key="1">
    <citation type="submission" date="2021-12" db="EMBL/GenBank/DDBJ databases">
        <authorList>
            <person name="King R."/>
        </authorList>
    </citation>
    <scope>NUCLEOTIDE SEQUENCE</scope>
</reference>
<comment type="subcellular location">
    <subcellularLocation>
        <location evidence="1 9">Chromosome</location>
        <location evidence="1 9">Centromere</location>
        <location evidence="1 9">Kinetochore</location>
    </subcellularLocation>
</comment>
<organism evidence="10 11">
    <name type="scientific">Brassicogethes aeneus</name>
    <name type="common">Rape pollen beetle</name>
    <name type="synonym">Meligethes aeneus</name>
    <dbReference type="NCBI Taxonomy" id="1431903"/>
    <lineage>
        <taxon>Eukaryota</taxon>
        <taxon>Metazoa</taxon>
        <taxon>Ecdysozoa</taxon>
        <taxon>Arthropoda</taxon>
        <taxon>Hexapoda</taxon>
        <taxon>Insecta</taxon>
        <taxon>Pterygota</taxon>
        <taxon>Neoptera</taxon>
        <taxon>Endopterygota</taxon>
        <taxon>Coleoptera</taxon>
        <taxon>Polyphaga</taxon>
        <taxon>Cucujiformia</taxon>
        <taxon>Nitidulidae</taxon>
        <taxon>Meligethinae</taxon>
        <taxon>Brassicogethes</taxon>
    </lineage>
</organism>
<gene>
    <name evidence="10" type="ORF">MELIAE_LOCUS9185</name>
</gene>
<accession>A0A9P0B6Z3</accession>
<comment type="similarity">
    <text evidence="2 9">Belongs to the ZWILCH family.</text>
</comment>
<dbReference type="Pfam" id="PF09817">
    <property type="entry name" value="Zwilch"/>
    <property type="match status" value="1"/>
</dbReference>
<dbReference type="GO" id="GO:0034501">
    <property type="term" value="P:protein localization to kinetochore"/>
    <property type="evidence" value="ECO:0007669"/>
    <property type="project" value="UniProtKB-UniRule"/>
</dbReference>
<dbReference type="GO" id="GO:0051301">
    <property type="term" value="P:cell division"/>
    <property type="evidence" value="ECO:0007669"/>
    <property type="project" value="UniProtKB-UniRule"/>
</dbReference>
<keyword evidence="7 9" id="KW-0131">Cell cycle</keyword>
<name>A0A9P0B6Z3_BRAAE</name>
<keyword evidence="5 9" id="KW-0498">Mitosis</keyword>
<dbReference type="Proteomes" id="UP001154078">
    <property type="component" value="Chromosome 6"/>
</dbReference>
<dbReference type="Gene3D" id="1.20.58.730">
    <property type="match status" value="1"/>
</dbReference>